<feature type="transmembrane region" description="Helical" evidence="2">
    <location>
        <begin position="45"/>
        <end position="63"/>
    </location>
</feature>
<feature type="domain" description="Alpha/beta hydrolase fold-3" evidence="3">
    <location>
        <begin position="121"/>
        <end position="197"/>
    </location>
</feature>
<protein>
    <recommendedName>
        <fullName evidence="3">Alpha/beta hydrolase fold-3 domain-containing protein</fullName>
    </recommendedName>
</protein>
<evidence type="ECO:0000259" key="3">
    <source>
        <dbReference type="Pfam" id="PF07859"/>
    </source>
</evidence>
<proteinExistence type="predicted"/>
<keyword evidence="2" id="KW-1133">Transmembrane helix</keyword>
<dbReference type="SUPFAM" id="SSF53474">
    <property type="entry name" value="alpha/beta-Hydrolases"/>
    <property type="match status" value="1"/>
</dbReference>
<evidence type="ECO:0000313" key="4">
    <source>
        <dbReference type="EMBL" id="KAJ8259126.1"/>
    </source>
</evidence>
<dbReference type="Gene3D" id="3.40.50.1820">
    <property type="entry name" value="alpha/beta hydrolase"/>
    <property type="match status" value="2"/>
</dbReference>
<dbReference type="InterPro" id="IPR050300">
    <property type="entry name" value="GDXG_lipolytic_enzyme"/>
</dbReference>
<evidence type="ECO:0000313" key="5">
    <source>
        <dbReference type="Proteomes" id="UP001152803"/>
    </source>
</evidence>
<dbReference type="Pfam" id="PF07859">
    <property type="entry name" value="Abhydrolase_3"/>
    <property type="match status" value="2"/>
</dbReference>
<dbReference type="AlphaFoldDB" id="A0A9Q1D5M5"/>
<dbReference type="Proteomes" id="UP001152803">
    <property type="component" value="Unassembled WGS sequence"/>
</dbReference>
<evidence type="ECO:0000256" key="2">
    <source>
        <dbReference type="SAM" id="Phobius"/>
    </source>
</evidence>
<dbReference type="PANTHER" id="PTHR48081">
    <property type="entry name" value="AB HYDROLASE SUPERFAMILY PROTEIN C4A8.06C"/>
    <property type="match status" value="1"/>
</dbReference>
<keyword evidence="1" id="KW-0378">Hydrolase</keyword>
<evidence type="ECO:0000256" key="1">
    <source>
        <dbReference type="ARBA" id="ARBA00022801"/>
    </source>
</evidence>
<dbReference type="PANTHER" id="PTHR48081:SF32">
    <property type="entry name" value="ALPHA_BETA HYDROLASE FOLD-3 DOMAIN-CONTAINING PROTEIN"/>
    <property type="match status" value="1"/>
</dbReference>
<dbReference type="OrthoDB" id="408631at2759"/>
<organism evidence="4 5">
    <name type="scientific">Conger conger</name>
    <name type="common">Conger eel</name>
    <name type="synonym">Muraena conger</name>
    <dbReference type="NCBI Taxonomy" id="82655"/>
    <lineage>
        <taxon>Eukaryota</taxon>
        <taxon>Metazoa</taxon>
        <taxon>Chordata</taxon>
        <taxon>Craniata</taxon>
        <taxon>Vertebrata</taxon>
        <taxon>Euteleostomi</taxon>
        <taxon>Actinopterygii</taxon>
        <taxon>Neopterygii</taxon>
        <taxon>Teleostei</taxon>
        <taxon>Anguilliformes</taxon>
        <taxon>Congridae</taxon>
        <taxon>Conger</taxon>
    </lineage>
</organism>
<dbReference type="InterPro" id="IPR029058">
    <property type="entry name" value="AB_hydrolase_fold"/>
</dbReference>
<dbReference type="GO" id="GO:0016787">
    <property type="term" value="F:hydrolase activity"/>
    <property type="evidence" value="ECO:0007669"/>
    <property type="project" value="UniProtKB-KW"/>
</dbReference>
<name>A0A9Q1D5M5_CONCO</name>
<accession>A0A9Q1D5M5</accession>
<keyword evidence="5" id="KW-1185">Reference proteome</keyword>
<comment type="caution">
    <text evidence="4">The sequence shown here is derived from an EMBL/GenBank/DDBJ whole genome shotgun (WGS) entry which is preliminary data.</text>
</comment>
<keyword evidence="2" id="KW-0472">Membrane</keyword>
<feature type="domain" description="Alpha/beta hydrolase fold-3" evidence="3">
    <location>
        <begin position="286"/>
        <end position="348"/>
    </location>
</feature>
<dbReference type="InterPro" id="IPR013094">
    <property type="entry name" value="AB_hydrolase_3"/>
</dbReference>
<reference evidence="4" key="1">
    <citation type="journal article" date="2023" name="Science">
        <title>Genome structures resolve the early diversification of teleost fishes.</title>
        <authorList>
            <person name="Parey E."/>
            <person name="Louis A."/>
            <person name="Montfort J."/>
            <person name="Bouchez O."/>
            <person name="Roques C."/>
            <person name="Iampietro C."/>
            <person name="Lluch J."/>
            <person name="Castinel A."/>
            <person name="Donnadieu C."/>
            <person name="Desvignes T."/>
            <person name="Floi Bucao C."/>
            <person name="Jouanno E."/>
            <person name="Wen M."/>
            <person name="Mejri S."/>
            <person name="Dirks R."/>
            <person name="Jansen H."/>
            <person name="Henkel C."/>
            <person name="Chen W.J."/>
            <person name="Zahm M."/>
            <person name="Cabau C."/>
            <person name="Klopp C."/>
            <person name="Thompson A.W."/>
            <person name="Robinson-Rechavi M."/>
            <person name="Braasch I."/>
            <person name="Lecointre G."/>
            <person name="Bobe J."/>
            <person name="Postlethwait J.H."/>
            <person name="Berthelot C."/>
            <person name="Roest Crollius H."/>
            <person name="Guiguen Y."/>
        </authorList>
    </citation>
    <scope>NUCLEOTIDE SEQUENCE</scope>
    <source>
        <strain evidence="4">Concon-B</strain>
    </source>
</reference>
<dbReference type="EMBL" id="JAFJMO010000013">
    <property type="protein sequence ID" value="KAJ8259126.1"/>
    <property type="molecule type" value="Genomic_DNA"/>
</dbReference>
<keyword evidence="2" id="KW-0812">Transmembrane</keyword>
<gene>
    <name evidence="4" type="ORF">COCON_G00181380</name>
</gene>
<sequence>MGVGLAILIMGFAALFAAFLLLLIGLVYAELMNSEIPRGVTGRWKLHAIHILFVGVAVVGRILERLGLCHQISVVLWAYGNLLVCRRPAPPGLHIRDLTFGGVPVRVYQPTAPSAGGRRGLLYFHGGGWVTGSIDISDEICRCIAKESETTVVSVGYRLAPEHRYPAPLDDCEVATRGFLSVAEAEFGVDRRRVAMADFSLPSYQQNHAVPLLFRGRAAFYYLQYLNGDVSLCQDVLEGAHVPPDLRLEYGRWLSPELLPAQFLARGCGRVEPPPYDAEAYHAVRTGLDPEMSPLLGEDEVVRRTPRAFVLTCEYDVLRDDGLLYRRRLEDLGVAVSWHHVPDGFHGLLSFYGLSWLSFPAAGPAMDSVVRFVETL</sequence>